<feature type="region of interest" description="Disordered" evidence="1">
    <location>
        <begin position="480"/>
        <end position="503"/>
    </location>
</feature>
<name>A0AAP8MF65_9GAMM</name>
<dbReference type="Pfam" id="PF25800">
    <property type="entry name" value="FimV_N"/>
    <property type="match status" value="1"/>
</dbReference>
<reference evidence="4 5" key="1">
    <citation type="submission" date="2018-01" db="EMBL/GenBank/DDBJ databases">
        <title>The draft genome sequence of Halioglobus japonicus S1-36.</title>
        <authorList>
            <person name="Du Z.-J."/>
            <person name="Shi M.-J."/>
        </authorList>
    </citation>
    <scope>NUCLEOTIDE SEQUENCE [LARGE SCALE GENOMIC DNA]</scope>
    <source>
        <strain evidence="4 5">S1-36</strain>
    </source>
</reference>
<keyword evidence="5" id="KW-1185">Reference proteome</keyword>
<sequence>MGDFQHDTLVLHRRGPARGGRCLCAGKIIRRRSMARRIGAVVFSLGCLHASFSYAVGLGDLTLESFLNEPLKAQVEVLNTDGLNEDQIRIRLATREDFDRMGVERAYFLTGIEFDVRFNARGEAVILLSSEDPVLEPYLDFIVEARWPTGRLLREYTVLVDPPLFDASSQVVSASARVEEEEGIPAPDSPEKKTQDPAATSGTRVDVKKKSQLAPGDMPQRDFNAEAAGSPLSGSRYMISRDDTLWEIASAAKPSGTTIHQTMLDIQRLNPNAFIDGNINRIKAGYIIYLPTEDDISSQDLSTALAEVKQQNEDWEAGRASAPISSGPSLRISADPVEESSATADQSYSPSSSAATDAQVAADMDRAELEGEVEDLEQQVDTLERIVSLKDDQIAALQQALTEAGVDAEDSVDALASDDGLAMEDGMDMADADDSGVVDAGFDDTGSDDVTAVDAASDADDAVSVDDTAADAVEPAVAAEPVAAAPKPEKTIPKSKPAPKPKKEESGLLSYLLYGLGALILAGLAFFFVRRRKADEEPTVTVSAESDKAFAAVELKEQPVEAPVVEEPVAEPAPVADEAAAEDGTRGYGERKHDGYASDVDAGDALAEADIYIAYGRYPQAIDLLKTAITSEPANAAYRLKLVELLLQTGDRPAAEAQIAELESMGDAGSAEQARAMLSGTSDDMSEPPAGLAEEVESGEDDFAGLEIEDSLDIDDLDLTSDFDDDVIGDDEDDEDLVIAAEANTMSTKLDLARAYMDMGDEDGARQILEEVVAEGSDEQKTEASGLLERLG</sequence>
<dbReference type="Pfam" id="PF14559">
    <property type="entry name" value="TPR_19"/>
    <property type="match status" value="1"/>
</dbReference>
<dbReference type="EMBL" id="PKUR01000002">
    <property type="protein sequence ID" value="PLW86725.1"/>
    <property type="molecule type" value="Genomic_DNA"/>
</dbReference>
<dbReference type="AlphaFoldDB" id="A0AAP8MF65"/>
<feature type="region of interest" description="Disordered" evidence="1">
    <location>
        <begin position="314"/>
        <end position="364"/>
    </location>
</feature>
<dbReference type="InterPro" id="IPR011990">
    <property type="entry name" value="TPR-like_helical_dom_sf"/>
</dbReference>
<dbReference type="Gene3D" id="1.20.58.2200">
    <property type="match status" value="1"/>
</dbReference>
<dbReference type="Proteomes" id="UP000235162">
    <property type="component" value="Unassembled WGS sequence"/>
</dbReference>
<organism evidence="4 5">
    <name type="scientific">Halioglobus japonicus</name>
    <dbReference type="NCBI Taxonomy" id="930805"/>
    <lineage>
        <taxon>Bacteria</taxon>
        <taxon>Pseudomonadati</taxon>
        <taxon>Pseudomonadota</taxon>
        <taxon>Gammaproteobacteria</taxon>
        <taxon>Cellvibrionales</taxon>
        <taxon>Halieaceae</taxon>
        <taxon>Halioglobus</taxon>
    </lineage>
</organism>
<dbReference type="InterPro" id="IPR020011">
    <property type="entry name" value="FimV_C"/>
</dbReference>
<feature type="transmembrane region" description="Helical" evidence="2">
    <location>
        <begin position="508"/>
        <end position="529"/>
    </location>
</feature>
<dbReference type="InterPro" id="IPR018392">
    <property type="entry name" value="LysM"/>
</dbReference>
<dbReference type="InterPro" id="IPR038440">
    <property type="entry name" value="FimV_C_sf"/>
</dbReference>
<evidence type="ECO:0000256" key="2">
    <source>
        <dbReference type="SAM" id="Phobius"/>
    </source>
</evidence>
<dbReference type="NCBIfam" id="TIGR03505">
    <property type="entry name" value="FimV_core"/>
    <property type="match status" value="1"/>
</dbReference>
<dbReference type="Gene3D" id="1.25.40.10">
    <property type="entry name" value="Tetratricopeptide repeat domain"/>
    <property type="match status" value="1"/>
</dbReference>
<protein>
    <recommendedName>
        <fullName evidence="3">LysM domain-containing protein</fullName>
    </recommendedName>
</protein>
<keyword evidence="2" id="KW-0472">Membrane</keyword>
<feature type="region of interest" description="Disordered" evidence="1">
    <location>
        <begin position="176"/>
        <end position="234"/>
    </location>
</feature>
<proteinExistence type="predicted"/>
<comment type="caution">
    <text evidence="4">The sequence shown here is derived from an EMBL/GenBank/DDBJ whole genome shotgun (WGS) entry which is preliminary data.</text>
</comment>
<feature type="region of interest" description="Disordered" evidence="1">
    <location>
        <begin position="679"/>
        <end position="698"/>
    </location>
</feature>
<dbReference type="Gene3D" id="3.10.350.10">
    <property type="entry name" value="LysM domain"/>
    <property type="match status" value="1"/>
</dbReference>
<keyword evidence="2" id="KW-1133">Transmembrane helix</keyword>
<feature type="transmembrane region" description="Helical" evidence="2">
    <location>
        <begin position="38"/>
        <end position="57"/>
    </location>
</feature>
<feature type="compositionally biased region" description="Basic and acidic residues" evidence="1">
    <location>
        <begin position="583"/>
        <end position="593"/>
    </location>
</feature>
<evidence type="ECO:0000256" key="1">
    <source>
        <dbReference type="SAM" id="MobiDB-lite"/>
    </source>
</evidence>
<keyword evidence="2" id="KW-0812">Transmembrane</keyword>
<evidence type="ECO:0000259" key="3">
    <source>
        <dbReference type="PROSITE" id="PS51782"/>
    </source>
</evidence>
<dbReference type="PROSITE" id="PS51782">
    <property type="entry name" value="LYSM"/>
    <property type="match status" value="1"/>
</dbReference>
<dbReference type="InterPro" id="IPR036779">
    <property type="entry name" value="LysM_dom_sf"/>
</dbReference>
<dbReference type="InterPro" id="IPR020012">
    <property type="entry name" value="LysM_FimV"/>
</dbReference>
<dbReference type="InterPro" id="IPR057840">
    <property type="entry name" value="FimV_N"/>
</dbReference>
<feature type="region of interest" description="Disordered" evidence="1">
    <location>
        <begin position="773"/>
        <end position="792"/>
    </location>
</feature>
<gene>
    <name evidence="4" type="ORF">C0029_10070</name>
</gene>
<dbReference type="SUPFAM" id="SSF48452">
    <property type="entry name" value="TPR-like"/>
    <property type="match status" value="1"/>
</dbReference>
<evidence type="ECO:0000313" key="4">
    <source>
        <dbReference type="EMBL" id="PLW86725.1"/>
    </source>
</evidence>
<accession>A0AAP8MF65</accession>
<feature type="compositionally biased region" description="Polar residues" evidence="1">
    <location>
        <begin position="340"/>
        <end position="356"/>
    </location>
</feature>
<feature type="domain" description="LysM" evidence="3">
    <location>
        <begin position="235"/>
        <end position="290"/>
    </location>
</feature>
<dbReference type="NCBIfam" id="TIGR03504">
    <property type="entry name" value="FimV_Cterm"/>
    <property type="match status" value="1"/>
</dbReference>
<feature type="region of interest" description="Disordered" evidence="1">
    <location>
        <begin position="574"/>
        <end position="593"/>
    </location>
</feature>
<evidence type="ECO:0000313" key="5">
    <source>
        <dbReference type="Proteomes" id="UP000235162"/>
    </source>
</evidence>